<comment type="similarity">
    <text evidence="2 7 8">Belongs to the triosephosphate isomerase family.</text>
</comment>
<dbReference type="CDD" id="cd00311">
    <property type="entry name" value="TIM"/>
    <property type="match status" value="1"/>
</dbReference>
<organism evidence="9 10">
    <name type="scientific">Chitinophaga varians</name>
    <dbReference type="NCBI Taxonomy" id="2202339"/>
    <lineage>
        <taxon>Bacteria</taxon>
        <taxon>Pseudomonadati</taxon>
        <taxon>Bacteroidota</taxon>
        <taxon>Chitinophagia</taxon>
        <taxon>Chitinophagales</taxon>
        <taxon>Chitinophagaceae</taxon>
        <taxon>Chitinophaga</taxon>
    </lineage>
</organism>
<dbReference type="RefSeq" id="WP_168872626.1">
    <property type="nucleotide sequence ID" value="NZ_JABAIA010000002.1"/>
</dbReference>
<protein>
    <recommendedName>
        <fullName evidence="7 8">Triosephosphate isomerase</fullName>
        <shortName evidence="7">TIM</shortName>
        <shortName evidence="7">TPI</shortName>
        <ecNumber evidence="7 8">5.3.1.1</ecNumber>
    </recommendedName>
    <alternativeName>
        <fullName evidence="7">Triose-phosphate isomerase</fullName>
    </alternativeName>
</protein>
<comment type="caution">
    <text evidence="9">The sequence shown here is derived from an EMBL/GenBank/DDBJ whole genome shotgun (WGS) entry which is preliminary data.</text>
</comment>
<dbReference type="Proteomes" id="UP000570474">
    <property type="component" value="Unassembled WGS sequence"/>
</dbReference>
<evidence type="ECO:0000256" key="1">
    <source>
        <dbReference type="ARBA" id="ARBA00004680"/>
    </source>
</evidence>
<evidence type="ECO:0000256" key="3">
    <source>
        <dbReference type="ARBA" id="ARBA00022432"/>
    </source>
</evidence>
<dbReference type="UniPathway" id="UPA00138"/>
<dbReference type="PANTHER" id="PTHR21139">
    <property type="entry name" value="TRIOSEPHOSPHATE ISOMERASE"/>
    <property type="match status" value="1"/>
</dbReference>
<feature type="binding site" evidence="7">
    <location>
        <position position="175"/>
    </location>
    <ligand>
        <name>substrate</name>
    </ligand>
</feature>
<dbReference type="PROSITE" id="PS51440">
    <property type="entry name" value="TIM_2"/>
    <property type="match status" value="1"/>
</dbReference>
<dbReference type="EC" id="5.3.1.1" evidence="7 8"/>
<dbReference type="EMBL" id="JABAIA010000002">
    <property type="protein sequence ID" value="NLR66718.1"/>
    <property type="molecule type" value="Genomic_DNA"/>
</dbReference>
<keyword evidence="4 7" id="KW-0963">Cytoplasm</keyword>
<keyword evidence="3 7" id="KW-0312">Gluconeogenesis</keyword>
<comment type="pathway">
    <text evidence="1 7 8">Carbohydrate degradation; glycolysis; D-glyceraldehyde 3-phosphate from glycerone phosphate: step 1/1.</text>
</comment>
<dbReference type="InterPro" id="IPR022896">
    <property type="entry name" value="TrioseP_Isoase_bac/euk"/>
</dbReference>
<dbReference type="PROSITE" id="PS00171">
    <property type="entry name" value="TIM_1"/>
    <property type="match status" value="1"/>
</dbReference>
<dbReference type="GO" id="GO:0004807">
    <property type="term" value="F:triose-phosphate isomerase activity"/>
    <property type="evidence" value="ECO:0007669"/>
    <property type="project" value="UniProtKB-UniRule"/>
</dbReference>
<reference evidence="9 10" key="1">
    <citation type="submission" date="2020-04" db="EMBL/GenBank/DDBJ databases">
        <authorList>
            <person name="Yin C."/>
        </authorList>
    </citation>
    <scope>NUCLEOTIDE SEQUENCE [LARGE SCALE GENOMIC DNA]</scope>
    <source>
        <strain evidence="9 10">Ae27</strain>
    </source>
</reference>
<feature type="binding site" evidence="7">
    <location>
        <begin position="236"/>
        <end position="237"/>
    </location>
    <ligand>
        <name>substrate</name>
    </ligand>
</feature>
<keyword evidence="5 7" id="KW-0324">Glycolysis</keyword>
<dbReference type="HAMAP" id="MF_00147_B">
    <property type="entry name" value="TIM_B"/>
    <property type="match status" value="1"/>
</dbReference>
<comment type="function">
    <text evidence="7">Involved in the gluconeogenesis. Catalyzes stereospecifically the conversion of dihydroxyacetone phosphate (DHAP) to D-glyceraldehyde-3-phosphate (G3P).</text>
</comment>
<comment type="subcellular location">
    <subcellularLocation>
        <location evidence="7 8">Cytoplasm</location>
    </subcellularLocation>
</comment>
<dbReference type="NCBIfam" id="TIGR00419">
    <property type="entry name" value="tim"/>
    <property type="match status" value="1"/>
</dbReference>
<dbReference type="Gene3D" id="3.20.20.70">
    <property type="entry name" value="Aldolase class I"/>
    <property type="match status" value="1"/>
</dbReference>
<dbReference type="InterPro" id="IPR020861">
    <property type="entry name" value="Triosephosphate_isomerase_AS"/>
</dbReference>
<proteinExistence type="inferred from homology"/>
<evidence type="ECO:0000313" key="9">
    <source>
        <dbReference type="EMBL" id="NLR66718.1"/>
    </source>
</evidence>
<dbReference type="InterPro" id="IPR035990">
    <property type="entry name" value="TIM_sf"/>
</dbReference>
<gene>
    <name evidence="7" type="primary">tpiA</name>
    <name evidence="9" type="ORF">HGH92_20580</name>
</gene>
<feature type="active site" description="Proton acceptor" evidence="7">
    <location>
        <position position="169"/>
    </location>
</feature>
<dbReference type="GO" id="GO:0005829">
    <property type="term" value="C:cytosol"/>
    <property type="evidence" value="ECO:0007669"/>
    <property type="project" value="TreeGrafter"/>
</dbReference>
<dbReference type="InterPro" id="IPR000652">
    <property type="entry name" value="Triosephosphate_isomerase"/>
</dbReference>
<dbReference type="GO" id="GO:0006094">
    <property type="term" value="P:gluconeogenesis"/>
    <property type="evidence" value="ECO:0007669"/>
    <property type="project" value="UniProtKB-UniRule"/>
</dbReference>
<dbReference type="UniPathway" id="UPA00109">
    <property type="reaction ID" value="UER00189"/>
</dbReference>
<evidence type="ECO:0000256" key="4">
    <source>
        <dbReference type="ARBA" id="ARBA00022490"/>
    </source>
</evidence>
<feature type="binding site" evidence="7">
    <location>
        <position position="215"/>
    </location>
    <ligand>
        <name>substrate</name>
    </ligand>
</feature>
<dbReference type="Pfam" id="PF00121">
    <property type="entry name" value="TIM"/>
    <property type="match status" value="1"/>
</dbReference>
<evidence type="ECO:0000256" key="7">
    <source>
        <dbReference type="HAMAP-Rule" id="MF_00147"/>
    </source>
</evidence>
<dbReference type="AlphaFoldDB" id="A0A847S0S5"/>
<accession>A0A847S0S5</accession>
<dbReference type="InterPro" id="IPR013785">
    <property type="entry name" value="Aldolase_TIM"/>
</dbReference>
<dbReference type="FunFam" id="3.20.20.70:FF:000016">
    <property type="entry name" value="Triosephosphate isomerase"/>
    <property type="match status" value="1"/>
</dbReference>
<feature type="binding site" evidence="7">
    <location>
        <begin position="9"/>
        <end position="11"/>
    </location>
    <ligand>
        <name>substrate</name>
    </ligand>
</feature>
<dbReference type="GO" id="GO:0006096">
    <property type="term" value="P:glycolytic process"/>
    <property type="evidence" value="ECO:0007669"/>
    <property type="project" value="UniProtKB-UniRule"/>
</dbReference>
<comment type="catalytic activity">
    <reaction evidence="7 8">
        <text>D-glyceraldehyde 3-phosphate = dihydroxyacetone phosphate</text>
        <dbReference type="Rhea" id="RHEA:18585"/>
        <dbReference type="ChEBI" id="CHEBI:57642"/>
        <dbReference type="ChEBI" id="CHEBI:59776"/>
        <dbReference type="EC" id="5.3.1.1"/>
    </reaction>
</comment>
<sequence length="253" mass="27110">MRKKIVAGNWKMNLTLAQGEQLINDILQTGLKLAEGQEVVVATPFPYLTKAKSLLKNYPGFFVAAQNCASEKSGAYTGEVSAEMLQSVGVDYVIIGHSERREYFQESNAILAKKVDQALAAGIKPIFCCGEPLEIRQAETQNAFVAKQLEESLFHLTGEQLKNVVIAYEPIWAIGTGLTASAAQAQDMHAFIRSQIANKFGREAALHLTILYGGSAKPGNAAELFANPDVDGGLIGGASLVASDFAAIIQHLG</sequence>
<comment type="subunit">
    <text evidence="7 8">Homodimer.</text>
</comment>
<dbReference type="SUPFAM" id="SSF51351">
    <property type="entry name" value="Triosephosphate isomerase (TIM)"/>
    <property type="match status" value="1"/>
</dbReference>
<evidence type="ECO:0000313" key="10">
    <source>
        <dbReference type="Proteomes" id="UP000570474"/>
    </source>
</evidence>
<evidence type="ECO:0000256" key="6">
    <source>
        <dbReference type="ARBA" id="ARBA00023235"/>
    </source>
</evidence>
<evidence type="ECO:0000256" key="8">
    <source>
        <dbReference type="RuleBase" id="RU363013"/>
    </source>
</evidence>
<keyword evidence="10" id="KW-1185">Reference proteome</keyword>
<dbReference type="PANTHER" id="PTHR21139:SF42">
    <property type="entry name" value="TRIOSEPHOSPHATE ISOMERASE"/>
    <property type="match status" value="1"/>
</dbReference>
<keyword evidence="6 7" id="KW-0413">Isomerase</keyword>
<dbReference type="GO" id="GO:0046166">
    <property type="term" value="P:glyceraldehyde-3-phosphate biosynthetic process"/>
    <property type="evidence" value="ECO:0007669"/>
    <property type="project" value="TreeGrafter"/>
</dbReference>
<comment type="pathway">
    <text evidence="7 8">Carbohydrate biosynthesis; gluconeogenesis.</text>
</comment>
<evidence type="ECO:0000256" key="5">
    <source>
        <dbReference type="ARBA" id="ARBA00023152"/>
    </source>
</evidence>
<feature type="active site" description="Electrophile" evidence="7">
    <location>
        <position position="97"/>
    </location>
</feature>
<name>A0A847S0S5_9BACT</name>
<evidence type="ECO:0000256" key="2">
    <source>
        <dbReference type="ARBA" id="ARBA00007422"/>
    </source>
</evidence>
<dbReference type="GO" id="GO:0019563">
    <property type="term" value="P:glycerol catabolic process"/>
    <property type="evidence" value="ECO:0007669"/>
    <property type="project" value="TreeGrafter"/>
</dbReference>